<evidence type="ECO:0000313" key="2">
    <source>
        <dbReference type="Proteomes" id="UP000701801"/>
    </source>
</evidence>
<dbReference type="Proteomes" id="UP000701801">
    <property type="component" value="Unassembled WGS sequence"/>
</dbReference>
<dbReference type="OrthoDB" id="5386330at2759"/>
<accession>A0A9N9LQW1</accession>
<protein>
    <submittedName>
        <fullName evidence="1">Uncharacterized protein</fullName>
    </submittedName>
</protein>
<gene>
    <name evidence="1" type="ORF">HYALB_00008437</name>
</gene>
<comment type="caution">
    <text evidence="1">The sequence shown here is derived from an EMBL/GenBank/DDBJ whole genome shotgun (WGS) entry which is preliminary data.</text>
</comment>
<organism evidence="1 2">
    <name type="scientific">Hymenoscyphus albidus</name>
    <dbReference type="NCBI Taxonomy" id="595503"/>
    <lineage>
        <taxon>Eukaryota</taxon>
        <taxon>Fungi</taxon>
        <taxon>Dikarya</taxon>
        <taxon>Ascomycota</taxon>
        <taxon>Pezizomycotina</taxon>
        <taxon>Leotiomycetes</taxon>
        <taxon>Helotiales</taxon>
        <taxon>Helotiaceae</taxon>
        <taxon>Hymenoscyphus</taxon>
    </lineage>
</organism>
<dbReference type="PANTHER" id="PTHR47784">
    <property type="entry name" value="STEROL UPTAKE CONTROL PROTEIN 2"/>
    <property type="match status" value="1"/>
</dbReference>
<proteinExistence type="predicted"/>
<dbReference type="EMBL" id="CAJVRM010000190">
    <property type="protein sequence ID" value="CAG8976779.1"/>
    <property type="molecule type" value="Genomic_DNA"/>
</dbReference>
<sequence length="170" mass="18710">MADESYSPIWQHTIPTLSLTHPFLLSGLLAITSLHLSMTHPSTTHSKQTLKHHTQALALFRQELTDMTPEDTAGIFSLSILIPKFAFGVRHTRMRKTNDVVDEICEILALMKGVGVVVKRGGHWLSQSLYKARFLPAPCNGLGTPLPGTSLPATIAKSPVLLSSRNQELY</sequence>
<dbReference type="InterPro" id="IPR053157">
    <property type="entry name" value="Sterol_Uptake_Regulator"/>
</dbReference>
<dbReference type="Pfam" id="PF11951">
    <property type="entry name" value="Fungal_trans_2"/>
    <property type="match status" value="1"/>
</dbReference>
<dbReference type="InterPro" id="IPR021858">
    <property type="entry name" value="Fun_TF"/>
</dbReference>
<reference evidence="1" key="1">
    <citation type="submission" date="2021-07" db="EMBL/GenBank/DDBJ databases">
        <authorList>
            <person name="Durling M."/>
        </authorList>
    </citation>
    <scope>NUCLEOTIDE SEQUENCE</scope>
</reference>
<name>A0A9N9LQW1_9HELO</name>
<dbReference type="GO" id="GO:0001228">
    <property type="term" value="F:DNA-binding transcription activator activity, RNA polymerase II-specific"/>
    <property type="evidence" value="ECO:0007669"/>
    <property type="project" value="TreeGrafter"/>
</dbReference>
<evidence type="ECO:0000313" key="1">
    <source>
        <dbReference type="EMBL" id="CAG8976779.1"/>
    </source>
</evidence>
<dbReference type="PANTHER" id="PTHR47784:SF5">
    <property type="entry name" value="STEROL UPTAKE CONTROL PROTEIN 2"/>
    <property type="match status" value="1"/>
</dbReference>
<dbReference type="AlphaFoldDB" id="A0A9N9LQW1"/>
<keyword evidence="2" id="KW-1185">Reference proteome</keyword>